<dbReference type="InterPro" id="IPR001753">
    <property type="entry name" value="Enoyl-CoA_hydra/iso"/>
</dbReference>
<dbReference type="OrthoDB" id="9795613at2"/>
<gene>
    <name evidence="3" type="ORF">SAMN05444000_11173</name>
</gene>
<evidence type="ECO:0000256" key="2">
    <source>
        <dbReference type="RuleBase" id="RU003707"/>
    </source>
</evidence>
<evidence type="ECO:0000313" key="4">
    <source>
        <dbReference type="Proteomes" id="UP000183982"/>
    </source>
</evidence>
<dbReference type="RefSeq" id="WP_073252534.1">
    <property type="nucleotide sequence ID" value="NZ_FQZQ01000011.1"/>
</dbReference>
<dbReference type="InterPro" id="IPR029045">
    <property type="entry name" value="ClpP/crotonase-like_dom_sf"/>
</dbReference>
<dbReference type="STRING" id="1470563.SAMN05444000_11173"/>
<dbReference type="AlphaFoldDB" id="A0A1M6L3N8"/>
<dbReference type="InterPro" id="IPR051683">
    <property type="entry name" value="Enoyl-CoA_Hydratase/Isomerase"/>
</dbReference>
<dbReference type="EMBL" id="FQZQ01000011">
    <property type="protein sequence ID" value="SHJ65841.1"/>
    <property type="molecule type" value="Genomic_DNA"/>
</dbReference>
<dbReference type="InterPro" id="IPR014748">
    <property type="entry name" value="Enoyl-CoA_hydra_C"/>
</dbReference>
<dbReference type="InterPro" id="IPR018376">
    <property type="entry name" value="Enoyl-CoA_hyd/isom_CS"/>
</dbReference>
<sequence length="261" mass="27838">MFETITTEIDTRGVATLTLNRPEKHNAMSGQMLRELKQAAAALGADDAVRVVVLTGAGKSFCAGGDLGWMREQMSMDLETRGREARILAEMLQALNTLPKPLIGRVQGNAFGGGVGMASVCDVAIGVDSLTMGLTETRLGLIPATIGPYVIARMGEAKARRVFMSARLFDAEEAVRLDLLARVVPAEDLDAAIEAEIKPYLSCAPGAVADAKALTRALGPQIDEATIDHTIEALVARWNSPESAEGIGAFFEKRKPDWSKA</sequence>
<comment type="similarity">
    <text evidence="1 2">Belongs to the enoyl-CoA hydratase/isomerase family.</text>
</comment>
<keyword evidence="4" id="KW-1185">Reference proteome</keyword>
<organism evidence="3 4">
    <name type="scientific">Shimia gijangensis</name>
    <dbReference type="NCBI Taxonomy" id="1470563"/>
    <lineage>
        <taxon>Bacteria</taxon>
        <taxon>Pseudomonadati</taxon>
        <taxon>Pseudomonadota</taxon>
        <taxon>Alphaproteobacteria</taxon>
        <taxon>Rhodobacterales</taxon>
        <taxon>Roseobacteraceae</taxon>
    </lineage>
</organism>
<protein>
    <submittedName>
        <fullName evidence="3">Methylglutaconyl-CoA hydratase</fullName>
    </submittedName>
</protein>
<accession>A0A1M6L3N8</accession>
<dbReference type="SUPFAM" id="SSF52096">
    <property type="entry name" value="ClpP/crotonase"/>
    <property type="match status" value="1"/>
</dbReference>
<dbReference type="GO" id="GO:0008300">
    <property type="term" value="P:isoprenoid catabolic process"/>
    <property type="evidence" value="ECO:0007669"/>
    <property type="project" value="TreeGrafter"/>
</dbReference>
<dbReference type="Pfam" id="PF00378">
    <property type="entry name" value="ECH_1"/>
    <property type="match status" value="1"/>
</dbReference>
<dbReference type="Gene3D" id="1.10.12.10">
    <property type="entry name" value="Lyase 2-enoyl-coa Hydratase, Chain A, domain 2"/>
    <property type="match status" value="1"/>
</dbReference>
<dbReference type="Gene3D" id="3.90.226.10">
    <property type="entry name" value="2-enoyl-CoA Hydratase, Chain A, domain 1"/>
    <property type="match status" value="1"/>
</dbReference>
<dbReference type="CDD" id="cd06558">
    <property type="entry name" value="crotonase-like"/>
    <property type="match status" value="1"/>
</dbReference>
<reference evidence="4" key="1">
    <citation type="submission" date="2016-11" db="EMBL/GenBank/DDBJ databases">
        <authorList>
            <person name="Varghese N."/>
            <person name="Submissions S."/>
        </authorList>
    </citation>
    <scope>NUCLEOTIDE SEQUENCE [LARGE SCALE GENOMIC DNA]</scope>
    <source>
        <strain evidence="4">DSM 100564</strain>
    </source>
</reference>
<name>A0A1M6L3N8_9RHOB</name>
<evidence type="ECO:0000313" key="3">
    <source>
        <dbReference type="EMBL" id="SHJ65841.1"/>
    </source>
</evidence>
<dbReference type="GO" id="GO:0003824">
    <property type="term" value="F:catalytic activity"/>
    <property type="evidence" value="ECO:0007669"/>
    <property type="project" value="InterPro"/>
</dbReference>
<evidence type="ECO:0000256" key="1">
    <source>
        <dbReference type="ARBA" id="ARBA00005254"/>
    </source>
</evidence>
<dbReference type="PANTHER" id="PTHR42964:SF1">
    <property type="entry name" value="POLYKETIDE BIOSYNTHESIS ENOYL-COA HYDRATASE PKSH-RELATED"/>
    <property type="match status" value="1"/>
</dbReference>
<dbReference type="PANTHER" id="PTHR42964">
    <property type="entry name" value="ENOYL-COA HYDRATASE"/>
    <property type="match status" value="1"/>
</dbReference>
<proteinExistence type="inferred from homology"/>
<dbReference type="Proteomes" id="UP000183982">
    <property type="component" value="Unassembled WGS sequence"/>
</dbReference>
<dbReference type="NCBIfam" id="NF005675">
    <property type="entry name" value="PRK07468.1"/>
    <property type="match status" value="1"/>
</dbReference>
<dbReference type="PROSITE" id="PS00166">
    <property type="entry name" value="ENOYL_COA_HYDRATASE"/>
    <property type="match status" value="1"/>
</dbReference>